<dbReference type="EMBL" id="JARKIF010000197">
    <property type="protein sequence ID" value="KAJ7602822.1"/>
    <property type="molecule type" value="Genomic_DNA"/>
</dbReference>
<proteinExistence type="predicted"/>
<dbReference type="Proteomes" id="UP001221142">
    <property type="component" value="Unassembled WGS sequence"/>
</dbReference>
<dbReference type="Pfam" id="PF01928">
    <property type="entry name" value="CYTH"/>
    <property type="match status" value="1"/>
</dbReference>
<protein>
    <recommendedName>
        <fullName evidence="1">CYTH domain-containing protein</fullName>
    </recommendedName>
</protein>
<gene>
    <name evidence="2" type="ORF">FB45DRAFT_964698</name>
</gene>
<dbReference type="SMART" id="SM01118">
    <property type="entry name" value="CYTH"/>
    <property type="match status" value="1"/>
</dbReference>
<evidence type="ECO:0000313" key="3">
    <source>
        <dbReference type="Proteomes" id="UP001221142"/>
    </source>
</evidence>
<dbReference type="SUPFAM" id="SSF55154">
    <property type="entry name" value="CYTH-like phosphatases"/>
    <property type="match status" value="1"/>
</dbReference>
<sequence>MSFRSLSSKIIPLVSKIEIERKFLPTLPLLQALTPGSHPSPSLPFRTHPAPEVFIRDVYYDTPDGRLSTRGLWVRRRDSIAAGAAIYSTSNLPMSCWEAKVRVGGDFIASQFVEVEGPEAVERELKRVLCEPHVPVDELEERLGVMCDLTARRLSARVELLADAESARDLRDRNLTLAIDQVVETTGGDFEAAQDVLESPSKHRSADSFFHEIGELEIMAEARTDATEDVTERQDQEHEAVRKAVGATCAAELEAFMHAHPSLFPMTPKPRGKLVAYFAWKESRGSTVC</sequence>
<evidence type="ECO:0000259" key="1">
    <source>
        <dbReference type="SMART" id="SM01118"/>
    </source>
</evidence>
<dbReference type="GO" id="GO:0016462">
    <property type="term" value="F:pyrophosphatase activity"/>
    <property type="evidence" value="ECO:0007669"/>
    <property type="project" value="UniProtKB-ARBA"/>
</dbReference>
<comment type="caution">
    <text evidence="2">The sequence shown here is derived from an EMBL/GenBank/DDBJ whole genome shotgun (WGS) entry which is preliminary data.</text>
</comment>
<dbReference type="InterPro" id="IPR033469">
    <property type="entry name" value="CYTH-like_dom_sf"/>
</dbReference>
<reference evidence="2" key="1">
    <citation type="submission" date="2023-03" db="EMBL/GenBank/DDBJ databases">
        <title>Massive genome expansion in bonnet fungi (Mycena s.s.) driven by repeated elements and novel gene families across ecological guilds.</title>
        <authorList>
            <consortium name="Lawrence Berkeley National Laboratory"/>
            <person name="Harder C.B."/>
            <person name="Miyauchi S."/>
            <person name="Viragh M."/>
            <person name="Kuo A."/>
            <person name="Thoen E."/>
            <person name="Andreopoulos B."/>
            <person name="Lu D."/>
            <person name="Skrede I."/>
            <person name="Drula E."/>
            <person name="Henrissat B."/>
            <person name="Morin E."/>
            <person name="Kohler A."/>
            <person name="Barry K."/>
            <person name="LaButti K."/>
            <person name="Morin E."/>
            <person name="Salamov A."/>
            <person name="Lipzen A."/>
            <person name="Mereny Z."/>
            <person name="Hegedus B."/>
            <person name="Baldrian P."/>
            <person name="Stursova M."/>
            <person name="Weitz H."/>
            <person name="Taylor A."/>
            <person name="Grigoriev I.V."/>
            <person name="Nagy L.G."/>
            <person name="Martin F."/>
            <person name="Kauserud H."/>
        </authorList>
    </citation>
    <scope>NUCLEOTIDE SEQUENCE</scope>
    <source>
        <strain evidence="2">9284</strain>
    </source>
</reference>
<dbReference type="InterPro" id="IPR023577">
    <property type="entry name" value="CYTH_domain"/>
</dbReference>
<dbReference type="AlphaFoldDB" id="A0AAD7AX58"/>
<accession>A0AAD7AX58</accession>
<name>A0AAD7AX58_9AGAR</name>
<evidence type="ECO:0000313" key="2">
    <source>
        <dbReference type="EMBL" id="KAJ7602822.1"/>
    </source>
</evidence>
<feature type="domain" description="CYTH" evidence="1">
    <location>
        <begin position="16"/>
        <end position="247"/>
    </location>
</feature>
<dbReference type="Gene3D" id="2.40.320.10">
    <property type="entry name" value="Hypothetical Protein Pfu-838710-001"/>
    <property type="match status" value="1"/>
</dbReference>
<organism evidence="2 3">
    <name type="scientific">Roridomyces roridus</name>
    <dbReference type="NCBI Taxonomy" id="1738132"/>
    <lineage>
        <taxon>Eukaryota</taxon>
        <taxon>Fungi</taxon>
        <taxon>Dikarya</taxon>
        <taxon>Basidiomycota</taxon>
        <taxon>Agaricomycotina</taxon>
        <taxon>Agaricomycetes</taxon>
        <taxon>Agaricomycetidae</taxon>
        <taxon>Agaricales</taxon>
        <taxon>Marasmiineae</taxon>
        <taxon>Mycenaceae</taxon>
        <taxon>Roridomyces</taxon>
    </lineage>
</organism>
<keyword evidence="3" id="KW-1185">Reference proteome</keyword>